<dbReference type="GO" id="GO:0008017">
    <property type="term" value="F:microtubule binding"/>
    <property type="evidence" value="ECO:0007669"/>
    <property type="project" value="InterPro"/>
</dbReference>
<keyword evidence="6 7" id="KW-0505">Motor protein</keyword>
<name>A0AB40BH96_DIOCR</name>
<sequence length="1022" mass="113694">MASEGVISMMSVVEDVLKQQGKRLNDMDLAWRKAEEAAARRNEAAGWLRKMVGVVTAKDLPEEPSEEGFRLSLRSGMILCNALNKVVPGAIPKVVETPGDAIAVPDGAALSAYQYFENVRNFLVAVEDLGIPTFEASDLEQGGKSSRVVHCVLALKSYHAWKQMGGIGLWKYGGNLKPTGGKYFMRKNSEAFMNSLSRTQSVNDKSFELNSNGDFPLEASEMGLQPTAHSLSSLVRAVLSDKKPEEIPLLVESMLSRVMEEFDLRIANQNELVKTTMKVAEADADNENRDISSLKADEELPLSSNIKVDIEDSSGTHLKNEVVGTNMVDEETSRLALSKQHAIIDNQQQDIQELRHVLHATRTNMEYLKKQYTEEFSNLGKHLAVLSHAASDHHKVLEENRKLYNQVQDLKGNIRVYCRVRPFLPGQSSNMNTIGRIDDGSITIVTPLKYGKEGRKSFTFNKVFGPSASQEAVFADTQPLIRSVLDGYNVCIFAYGQTGSGKTHTMSGPKELNKQTIGVNYRALNDLFHLSEERKDTIRYEIAVQMIEIYNEQVRDLLATDGVNKRLEIRNSSLNGVNVPDANLVSVTSTSEVVDLMNLGQRNRVVSATALNDRSSRSHSCLTIHVQGRDMTSGNILRGCMHLVDLAGSERVDKSEVKGDRLKEAQHINKSLSALGDVIASLAQKNSHVPYRNSKLTQLLQDSLGGQAKTLMFVHISPEADATGETLSTLKFAERVASVELGVARVNKESGEIKELKEQIVSLRAALARKEGETEYFPSTMSSPDRYTLKTGATSPLIPNHRQPMEEVGNIEVQRNSSVLQKSSSFDLQQLLEATGSHPWSESTPNAEIGTRDWIDKFMFNKPGAVLENYDSLRDWEGDNGNLPDIFYQRYQSDMKVHPEQQYNRNITGRKENGEHDLQRNRFDTTTTDDSDDLDVTTSDSSEADALWQQFNLPKISSTPNMVGSKLRKPQARSMKSPDIRTQSHSHIPSPSRKLPNQPLNRNTRLPTFDSKRILSTGKTGK</sequence>
<feature type="compositionally biased region" description="Basic and acidic residues" evidence="9">
    <location>
        <begin position="909"/>
        <end position="923"/>
    </location>
</feature>
<dbReference type="InterPro" id="IPR027640">
    <property type="entry name" value="Kinesin-like_fam"/>
</dbReference>
<feature type="coiled-coil region" evidence="8">
    <location>
        <begin position="746"/>
        <end position="773"/>
    </location>
</feature>
<keyword evidence="3 7" id="KW-0547">Nucleotide-binding</keyword>
<evidence type="ECO:0000259" key="10">
    <source>
        <dbReference type="PROSITE" id="PS50021"/>
    </source>
</evidence>
<dbReference type="SUPFAM" id="SSF47576">
    <property type="entry name" value="Calponin-homology domain, CH-domain"/>
    <property type="match status" value="1"/>
</dbReference>
<protein>
    <submittedName>
        <fullName evidence="13">Kinesin-like protein KIN-14F isoform X1</fullName>
    </submittedName>
</protein>
<dbReference type="GO" id="GO:0003777">
    <property type="term" value="F:microtubule motor activity"/>
    <property type="evidence" value="ECO:0007669"/>
    <property type="project" value="InterPro"/>
</dbReference>
<keyword evidence="12" id="KW-1185">Reference proteome</keyword>
<evidence type="ECO:0000256" key="1">
    <source>
        <dbReference type="ARBA" id="ARBA00010899"/>
    </source>
</evidence>
<dbReference type="InterPro" id="IPR027417">
    <property type="entry name" value="P-loop_NTPase"/>
</dbReference>
<evidence type="ECO:0000256" key="6">
    <source>
        <dbReference type="ARBA" id="ARBA00023175"/>
    </source>
</evidence>
<organism evidence="12 13">
    <name type="scientific">Dioscorea cayennensis subsp. rotundata</name>
    <name type="common">White Guinea yam</name>
    <name type="synonym">Dioscorea rotundata</name>
    <dbReference type="NCBI Taxonomy" id="55577"/>
    <lineage>
        <taxon>Eukaryota</taxon>
        <taxon>Viridiplantae</taxon>
        <taxon>Streptophyta</taxon>
        <taxon>Embryophyta</taxon>
        <taxon>Tracheophyta</taxon>
        <taxon>Spermatophyta</taxon>
        <taxon>Magnoliopsida</taxon>
        <taxon>Liliopsida</taxon>
        <taxon>Dioscoreales</taxon>
        <taxon>Dioscoreaceae</taxon>
        <taxon>Dioscorea</taxon>
    </lineage>
</organism>
<dbReference type="SUPFAM" id="SSF52540">
    <property type="entry name" value="P-loop containing nucleoside triphosphate hydrolases"/>
    <property type="match status" value="1"/>
</dbReference>
<comment type="similarity">
    <text evidence="1">Belongs to the TRAFAC class myosin-kinesin ATPase superfamily. Kinesin family. KIN-14 subfamily.</text>
</comment>
<dbReference type="AlphaFoldDB" id="A0AB40BH96"/>
<dbReference type="InterPro" id="IPR001715">
    <property type="entry name" value="CH_dom"/>
</dbReference>
<dbReference type="Gene3D" id="1.10.418.10">
    <property type="entry name" value="Calponin-like domain"/>
    <property type="match status" value="1"/>
</dbReference>
<evidence type="ECO:0000256" key="9">
    <source>
        <dbReference type="SAM" id="MobiDB-lite"/>
    </source>
</evidence>
<evidence type="ECO:0000313" key="13">
    <source>
        <dbReference type="RefSeq" id="XP_039126712.1"/>
    </source>
</evidence>
<evidence type="ECO:0000256" key="3">
    <source>
        <dbReference type="ARBA" id="ARBA00022741"/>
    </source>
</evidence>
<dbReference type="GO" id="GO:0005874">
    <property type="term" value="C:microtubule"/>
    <property type="evidence" value="ECO:0007669"/>
    <property type="project" value="UniProtKB-KW"/>
</dbReference>
<feature type="domain" description="Calponin-homology (CH)" evidence="10">
    <location>
        <begin position="38"/>
        <end position="160"/>
    </location>
</feature>
<dbReference type="GO" id="GO:0016887">
    <property type="term" value="F:ATP hydrolysis activity"/>
    <property type="evidence" value="ECO:0007669"/>
    <property type="project" value="UniProtKB-ARBA"/>
</dbReference>
<dbReference type="GO" id="GO:0005524">
    <property type="term" value="F:ATP binding"/>
    <property type="evidence" value="ECO:0007669"/>
    <property type="project" value="UniProtKB-UniRule"/>
</dbReference>
<dbReference type="PRINTS" id="PR00380">
    <property type="entry name" value="KINESINHEAVY"/>
</dbReference>
<dbReference type="GeneID" id="120262873"/>
<dbReference type="InterPro" id="IPR001752">
    <property type="entry name" value="Kinesin_motor_dom"/>
</dbReference>
<keyword evidence="2" id="KW-0493">Microtubule</keyword>
<dbReference type="SMART" id="SM00129">
    <property type="entry name" value="KISc"/>
    <property type="match status" value="1"/>
</dbReference>
<feature type="domain" description="Kinesin motor" evidence="11">
    <location>
        <begin position="413"/>
        <end position="739"/>
    </location>
</feature>
<dbReference type="PANTHER" id="PTHR47972">
    <property type="entry name" value="KINESIN-LIKE PROTEIN KLP-3"/>
    <property type="match status" value="1"/>
</dbReference>
<keyword evidence="5 8" id="KW-0175">Coiled coil</keyword>
<dbReference type="PROSITE" id="PS50021">
    <property type="entry name" value="CH"/>
    <property type="match status" value="1"/>
</dbReference>
<dbReference type="Gene3D" id="3.40.850.10">
    <property type="entry name" value="Kinesin motor domain"/>
    <property type="match status" value="1"/>
</dbReference>
<dbReference type="CDD" id="cd01366">
    <property type="entry name" value="KISc_C_terminal"/>
    <property type="match status" value="1"/>
</dbReference>
<proteinExistence type="inferred from homology"/>
<feature type="binding site" evidence="7">
    <location>
        <begin position="496"/>
        <end position="503"/>
    </location>
    <ligand>
        <name>ATP</name>
        <dbReference type="ChEBI" id="CHEBI:30616"/>
    </ligand>
</feature>
<dbReference type="RefSeq" id="XP_039126712.1">
    <property type="nucleotide sequence ID" value="XM_039270778.1"/>
</dbReference>
<dbReference type="GO" id="GO:0007018">
    <property type="term" value="P:microtubule-based movement"/>
    <property type="evidence" value="ECO:0007669"/>
    <property type="project" value="InterPro"/>
</dbReference>
<feature type="region of interest" description="Disordered" evidence="9">
    <location>
        <begin position="895"/>
        <end position="941"/>
    </location>
</feature>
<dbReference type="CDD" id="cd21203">
    <property type="entry name" value="CH_AtKIN14-like"/>
    <property type="match status" value="1"/>
</dbReference>
<feature type="compositionally biased region" description="Polar residues" evidence="9">
    <location>
        <begin position="980"/>
        <end position="989"/>
    </location>
</feature>
<dbReference type="InterPro" id="IPR036872">
    <property type="entry name" value="CH_dom_sf"/>
</dbReference>
<feature type="region of interest" description="Disordered" evidence="9">
    <location>
        <begin position="957"/>
        <end position="1022"/>
    </location>
</feature>
<evidence type="ECO:0000256" key="7">
    <source>
        <dbReference type="PROSITE-ProRule" id="PRU00283"/>
    </source>
</evidence>
<dbReference type="Pfam" id="PF00307">
    <property type="entry name" value="CH"/>
    <property type="match status" value="1"/>
</dbReference>
<keyword evidence="4 7" id="KW-0067">ATP-binding</keyword>
<reference evidence="13" key="1">
    <citation type="submission" date="2025-08" db="UniProtKB">
        <authorList>
            <consortium name="RefSeq"/>
        </authorList>
    </citation>
    <scope>IDENTIFICATION</scope>
</reference>
<gene>
    <name evidence="13" type="primary">LOC120262873</name>
</gene>
<dbReference type="Proteomes" id="UP001515500">
    <property type="component" value="Chromosome 6"/>
</dbReference>
<dbReference type="FunFam" id="1.10.418.10:FF:000062">
    <property type="entry name" value="Kinesin-like protein KIN-14I isoform A"/>
    <property type="match status" value="1"/>
</dbReference>
<evidence type="ECO:0000256" key="2">
    <source>
        <dbReference type="ARBA" id="ARBA00022701"/>
    </source>
</evidence>
<accession>A0AB40BH96</accession>
<evidence type="ECO:0000256" key="4">
    <source>
        <dbReference type="ARBA" id="ARBA00022840"/>
    </source>
</evidence>
<dbReference type="Pfam" id="PF00225">
    <property type="entry name" value="Kinesin"/>
    <property type="match status" value="1"/>
</dbReference>
<dbReference type="FunFam" id="3.40.850.10:FF:000045">
    <property type="entry name" value="Kinesin-like protein KIN-14I isoform A"/>
    <property type="match status" value="1"/>
</dbReference>
<dbReference type="PANTHER" id="PTHR47972:SF39">
    <property type="entry name" value="KINESIN-LIKE PROTEIN KIN-14I"/>
    <property type="match status" value="1"/>
</dbReference>
<dbReference type="PROSITE" id="PS50067">
    <property type="entry name" value="KINESIN_MOTOR_2"/>
    <property type="match status" value="1"/>
</dbReference>
<evidence type="ECO:0000259" key="11">
    <source>
        <dbReference type="PROSITE" id="PS50067"/>
    </source>
</evidence>
<evidence type="ECO:0000313" key="12">
    <source>
        <dbReference type="Proteomes" id="UP001515500"/>
    </source>
</evidence>
<evidence type="ECO:0000256" key="8">
    <source>
        <dbReference type="SAM" id="Coils"/>
    </source>
</evidence>
<dbReference type="InterPro" id="IPR036961">
    <property type="entry name" value="Kinesin_motor_dom_sf"/>
</dbReference>
<evidence type="ECO:0000256" key="5">
    <source>
        <dbReference type="ARBA" id="ARBA00023054"/>
    </source>
</evidence>
<dbReference type="SMART" id="SM00033">
    <property type="entry name" value="CH"/>
    <property type="match status" value="1"/>
</dbReference>